<dbReference type="RefSeq" id="WP_310834072.1">
    <property type="nucleotide sequence ID" value="NZ_JAALHA020000012.1"/>
</dbReference>
<comment type="subcellular location">
    <subcellularLocation>
        <location evidence="6">Cell membrane</location>
        <topology evidence="6">Multi-pass membrane protein</topology>
    </subcellularLocation>
    <subcellularLocation>
        <location evidence="1">Membrane</location>
        <topology evidence="1">Multi-pass membrane protein</topology>
    </subcellularLocation>
</comment>
<dbReference type="NCBIfam" id="NF037982">
    <property type="entry name" value="Nramp_1"/>
    <property type="match status" value="1"/>
</dbReference>
<keyword evidence="4 6" id="KW-1133">Transmembrane helix</keyword>
<evidence type="ECO:0000256" key="3">
    <source>
        <dbReference type="ARBA" id="ARBA00022692"/>
    </source>
</evidence>
<dbReference type="NCBIfam" id="TIGR01197">
    <property type="entry name" value="nramp"/>
    <property type="match status" value="1"/>
</dbReference>
<feature type="transmembrane region" description="Helical" evidence="6">
    <location>
        <begin position="375"/>
        <end position="395"/>
    </location>
</feature>
<evidence type="ECO:0000256" key="1">
    <source>
        <dbReference type="ARBA" id="ARBA00004141"/>
    </source>
</evidence>
<evidence type="ECO:0000313" key="7">
    <source>
        <dbReference type="EMBL" id="MDR9897325.1"/>
    </source>
</evidence>
<feature type="transmembrane region" description="Helical" evidence="6">
    <location>
        <begin position="252"/>
        <end position="278"/>
    </location>
</feature>
<dbReference type="GO" id="GO:0015086">
    <property type="term" value="F:cadmium ion transmembrane transporter activity"/>
    <property type="evidence" value="ECO:0007669"/>
    <property type="project" value="TreeGrafter"/>
</dbReference>
<evidence type="ECO:0000256" key="2">
    <source>
        <dbReference type="ARBA" id="ARBA00022448"/>
    </source>
</evidence>
<keyword evidence="2 6" id="KW-0813">Transport</keyword>
<organism evidence="7 8">
    <name type="scientific">Aetokthonos hydrillicola Thurmond2011</name>
    <dbReference type="NCBI Taxonomy" id="2712845"/>
    <lineage>
        <taxon>Bacteria</taxon>
        <taxon>Bacillati</taxon>
        <taxon>Cyanobacteriota</taxon>
        <taxon>Cyanophyceae</taxon>
        <taxon>Nostocales</taxon>
        <taxon>Hapalosiphonaceae</taxon>
        <taxon>Aetokthonos</taxon>
    </lineage>
</organism>
<gene>
    <name evidence="6" type="primary">mntH</name>
    <name evidence="7" type="ORF">G7B40_022550</name>
</gene>
<dbReference type="GO" id="GO:0005886">
    <property type="term" value="C:plasma membrane"/>
    <property type="evidence" value="ECO:0007669"/>
    <property type="project" value="UniProtKB-SubCell"/>
</dbReference>
<evidence type="ECO:0000256" key="6">
    <source>
        <dbReference type="HAMAP-Rule" id="MF_00221"/>
    </source>
</evidence>
<name>A0AAP5I9G3_9CYAN</name>
<keyword evidence="6" id="KW-1003">Cell membrane</keyword>
<evidence type="ECO:0000256" key="5">
    <source>
        <dbReference type="ARBA" id="ARBA00023136"/>
    </source>
</evidence>
<feature type="transmembrane region" description="Helical" evidence="6">
    <location>
        <begin position="212"/>
        <end position="231"/>
    </location>
</feature>
<dbReference type="GO" id="GO:0046872">
    <property type="term" value="F:metal ion binding"/>
    <property type="evidence" value="ECO:0007669"/>
    <property type="project" value="UniProtKB-UniRule"/>
</dbReference>
<dbReference type="PANTHER" id="PTHR11706:SF33">
    <property type="entry name" value="NATURAL RESISTANCE-ASSOCIATED MACROPHAGE PROTEIN 2"/>
    <property type="match status" value="1"/>
</dbReference>
<sequence length="444" mass="48612">MPLNTETQPSPSLPEVHRSISVPEGKSFWRKLLAFVGPGYLVSVGYMDPGNWATDIAGGAQFGYTLLSVILLSNFIAILLQGLCVRLGVATERDLAKSCQYQFSRRINILLWILAEIGIIATDIAEVIGGAIALELLFHIPLIVGVCLTSLDVILLLSLQRYGFRYIEALIITLVSSIGLCYLVEVFFARPDLAGVITGFVPQAIIVQKQEMLYVALGILGATVMPHNLYLHSALVQTRAWQRTPEKKREAIYFGTIDSTIALSLALFVNAAILIVAAATFHFSGHQQVAEIQDAYKLLSPLLGVKVASLLFALALLASGQSSTLTATLAGQIVMEGFLNLRVAPWLRRLISRLAAIIPTLICIVLFGEGGTNKLLIFSQVLLSFQLSFAVFPLVMFTSDRRLMGEFVNPLWLKLVSWSIAFIIAVLNLWLISQSVSNLFHHSS</sequence>
<keyword evidence="6" id="KW-0406">Ion transport</keyword>
<dbReference type="AlphaFoldDB" id="A0AAP5I9G3"/>
<keyword evidence="8" id="KW-1185">Reference proteome</keyword>
<proteinExistence type="inferred from homology"/>
<dbReference type="GO" id="GO:0015293">
    <property type="term" value="F:symporter activity"/>
    <property type="evidence" value="ECO:0007669"/>
    <property type="project" value="UniProtKB-UniRule"/>
</dbReference>
<dbReference type="NCBIfam" id="NF001923">
    <property type="entry name" value="PRK00701.1"/>
    <property type="match status" value="1"/>
</dbReference>
<dbReference type="Pfam" id="PF01566">
    <property type="entry name" value="Nramp"/>
    <property type="match status" value="1"/>
</dbReference>
<feature type="transmembrane region" description="Helical" evidence="6">
    <location>
        <begin position="298"/>
        <end position="318"/>
    </location>
</feature>
<reference evidence="8" key="1">
    <citation type="journal article" date="2021" name="Science">
        <title>Hunting the eagle killer: A cyanobacterial neurotoxin causes vacuolar myelinopathy.</title>
        <authorList>
            <person name="Breinlinger S."/>
            <person name="Phillips T.J."/>
            <person name="Haram B.N."/>
            <person name="Mares J."/>
            <person name="Martinez Yerena J.A."/>
            <person name="Hrouzek P."/>
            <person name="Sobotka R."/>
            <person name="Henderson W.M."/>
            <person name="Schmieder P."/>
            <person name="Williams S.M."/>
            <person name="Lauderdale J.D."/>
            <person name="Wilde H.D."/>
            <person name="Gerrin W."/>
            <person name="Kust A."/>
            <person name="Washington J.W."/>
            <person name="Wagner C."/>
            <person name="Geier B."/>
            <person name="Liebeke M."/>
            <person name="Enke H."/>
            <person name="Niedermeyer T.H.J."/>
            <person name="Wilde S.B."/>
        </authorList>
    </citation>
    <scope>NUCLEOTIDE SEQUENCE [LARGE SCALE GENOMIC DNA]</scope>
    <source>
        <strain evidence="8">Thurmond2011</strain>
    </source>
</reference>
<protein>
    <recommendedName>
        <fullName evidence="6">Divalent metal cation transporter MntH</fullName>
    </recommendedName>
</protein>
<feature type="transmembrane region" description="Helical" evidence="6">
    <location>
        <begin position="138"/>
        <end position="157"/>
    </location>
</feature>
<feature type="transmembrane region" description="Helical" evidence="6">
    <location>
        <begin position="415"/>
        <end position="432"/>
    </location>
</feature>
<keyword evidence="5 6" id="KW-0472">Membrane</keyword>
<dbReference type="HAMAP" id="MF_00221">
    <property type="entry name" value="NRAMP"/>
    <property type="match status" value="1"/>
</dbReference>
<dbReference type="Proteomes" id="UP000667802">
    <property type="component" value="Unassembled WGS sequence"/>
</dbReference>
<comment type="function">
    <text evidence="6">H(+)-stimulated, divalent metal cation uptake system.</text>
</comment>
<dbReference type="InterPro" id="IPR001046">
    <property type="entry name" value="NRAMP_fam"/>
</dbReference>
<feature type="transmembrane region" description="Helical" evidence="6">
    <location>
        <begin position="28"/>
        <end position="46"/>
    </location>
</feature>
<keyword evidence="3 6" id="KW-0812">Transmembrane</keyword>
<comment type="caution">
    <text evidence="7">The sequence shown here is derived from an EMBL/GenBank/DDBJ whole genome shotgun (WGS) entry which is preliminary data.</text>
</comment>
<dbReference type="GO" id="GO:0005384">
    <property type="term" value="F:manganese ion transmembrane transporter activity"/>
    <property type="evidence" value="ECO:0007669"/>
    <property type="project" value="TreeGrafter"/>
</dbReference>
<dbReference type="PRINTS" id="PR00447">
    <property type="entry name" value="NATRESASSCMP"/>
</dbReference>
<dbReference type="GO" id="GO:0034755">
    <property type="term" value="P:iron ion transmembrane transport"/>
    <property type="evidence" value="ECO:0007669"/>
    <property type="project" value="TreeGrafter"/>
</dbReference>
<dbReference type="EMBL" id="JAALHA020000012">
    <property type="protein sequence ID" value="MDR9897325.1"/>
    <property type="molecule type" value="Genomic_DNA"/>
</dbReference>
<keyword evidence="6" id="KW-0769">Symport</keyword>
<dbReference type="PANTHER" id="PTHR11706">
    <property type="entry name" value="SOLUTE CARRIER PROTEIN FAMILY 11 MEMBER"/>
    <property type="match status" value="1"/>
</dbReference>
<feature type="transmembrane region" description="Helical" evidence="6">
    <location>
        <begin position="109"/>
        <end position="132"/>
    </location>
</feature>
<feature type="transmembrane region" description="Helical" evidence="6">
    <location>
        <begin position="66"/>
        <end position="89"/>
    </location>
</feature>
<evidence type="ECO:0000256" key="4">
    <source>
        <dbReference type="ARBA" id="ARBA00022989"/>
    </source>
</evidence>
<accession>A0AAP5I9G3</accession>
<feature type="transmembrane region" description="Helical" evidence="6">
    <location>
        <begin position="169"/>
        <end position="189"/>
    </location>
</feature>
<feature type="transmembrane region" description="Helical" evidence="6">
    <location>
        <begin position="350"/>
        <end position="368"/>
    </location>
</feature>
<evidence type="ECO:0000313" key="8">
    <source>
        <dbReference type="Proteomes" id="UP000667802"/>
    </source>
</evidence>
<comment type="similarity">
    <text evidence="6">Belongs to the NRAMP family.</text>
</comment>